<feature type="domain" description="Mandelate racemase/muconate lactonizing enzyme C-terminal" evidence="2">
    <location>
        <begin position="85"/>
        <end position="178"/>
    </location>
</feature>
<dbReference type="EMBL" id="CAFAAC010000002">
    <property type="protein sequence ID" value="CAB4777983.1"/>
    <property type="molecule type" value="Genomic_DNA"/>
</dbReference>
<dbReference type="EMBL" id="CAFBMN010000004">
    <property type="protein sequence ID" value="CAB4895558.1"/>
    <property type="molecule type" value="Genomic_DNA"/>
</dbReference>
<dbReference type="SMART" id="SM00922">
    <property type="entry name" value="MR_MLE"/>
    <property type="match status" value="1"/>
</dbReference>
<proteinExistence type="predicted"/>
<evidence type="ECO:0000256" key="1">
    <source>
        <dbReference type="ARBA" id="ARBA00022723"/>
    </source>
</evidence>
<dbReference type="SFLD" id="SFLDF00009">
    <property type="entry name" value="o-succinylbenzoate_synthase"/>
    <property type="match status" value="1"/>
</dbReference>
<dbReference type="InterPro" id="IPR013342">
    <property type="entry name" value="Mandelate_racemase_C"/>
</dbReference>
<evidence type="ECO:0000313" key="4">
    <source>
        <dbReference type="EMBL" id="CAB4895558.1"/>
    </source>
</evidence>
<dbReference type="InterPro" id="IPR036849">
    <property type="entry name" value="Enolase-like_C_sf"/>
</dbReference>
<evidence type="ECO:0000313" key="5">
    <source>
        <dbReference type="EMBL" id="CAB4979543.1"/>
    </source>
</evidence>
<dbReference type="GO" id="GO:0046872">
    <property type="term" value="F:metal ion binding"/>
    <property type="evidence" value="ECO:0007669"/>
    <property type="project" value="UniProtKB-KW"/>
</dbReference>
<dbReference type="SFLD" id="SFLDG00180">
    <property type="entry name" value="muconate_cycloisomerase"/>
    <property type="match status" value="1"/>
</dbReference>
<dbReference type="PANTHER" id="PTHR48073">
    <property type="entry name" value="O-SUCCINYLBENZOATE SYNTHASE-RELATED"/>
    <property type="match status" value="1"/>
</dbReference>
<dbReference type="PANTHER" id="PTHR48073:SF2">
    <property type="entry name" value="O-SUCCINYLBENZOATE SYNTHASE"/>
    <property type="match status" value="1"/>
</dbReference>
<evidence type="ECO:0000313" key="3">
    <source>
        <dbReference type="EMBL" id="CAB4777983.1"/>
    </source>
</evidence>
<dbReference type="Gene3D" id="3.20.20.120">
    <property type="entry name" value="Enolase-like C-terminal domain"/>
    <property type="match status" value="1"/>
</dbReference>
<keyword evidence="1" id="KW-0479">Metal-binding</keyword>
<dbReference type="InterPro" id="IPR029065">
    <property type="entry name" value="Enolase_C-like"/>
</dbReference>
<dbReference type="EMBL" id="CAFBPP010000009">
    <property type="protein sequence ID" value="CAB5013470.1"/>
    <property type="molecule type" value="Genomic_DNA"/>
</dbReference>
<evidence type="ECO:0000313" key="6">
    <source>
        <dbReference type="EMBL" id="CAB5013470.1"/>
    </source>
</evidence>
<dbReference type="SUPFAM" id="SSF51604">
    <property type="entry name" value="Enolase C-terminal domain-like"/>
    <property type="match status" value="1"/>
</dbReference>
<dbReference type="AlphaFoldDB" id="A0A6J6W4F1"/>
<dbReference type="CDD" id="cd03320">
    <property type="entry name" value="OSBS"/>
    <property type="match status" value="1"/>
</dbReference>
<dbReference type="SFLD" id="SFLDS00001">
    <property type="entry name" value="Enolase"/>
    <property type="match status" value="1"/>
</dbReference>
<dbReference type="Pfam" id="PF13378">
    <property type="entry name" value="MR_MLE_C"/>
    <property type="match status" value="1"/>
</dbReference>
<gene>
    <name evidence="3" type="ORF">UFOPK2967_00074</name>
    <name evidence="4" type="ORF">UFOPK3587_00170</name>
    <name evidence="5" type="ORF">UFOPK3984_00303</name>
    <name evidence="6" type="ORF">UFOPK4114_00392</name>
</gene>
<sequence>MLDSILESIQVVELPTKTSFRSVQSREVLLIEGPAGWGEFSPFLEYEPGECVPWLVSAIESAYVVPPTPLREWIPINATMPAVNGEENIAEILSWFPGATSVKVKVGLDKREDLARIQIIRKLIPGVKIRLDVNGMWSVDDAVDFLEQISASGEMEYVEQPCATEAELRELKRKLSIPMLIAGDEIIRKSTNPIQLQLDGVVDIVALKVAPLGGIKRSLELAKHFNMPLVVSSALDSAVGISHGLRLASAVLQLPYACGLGTGALLAKDLYELPVVNGAIQVRSMTPNPQILTQCAVSHERMDWWRERVRQTWHTGADKWIAKEGWLS</sequence>
<dbReference type="Pfam" id="PF18374">
    <property type="entry name" value="Enolase_like_N"/>
    <property type="match status" value="1"/>
</dbReference>
<reference evidence="3" key="1">
    <citation type="submission" date="2020-05" db="EMBL/GenBank/DDBJ databases">
        <authorList>
            <person name="Chiriac C."/>
            <person name="Salcher M."/>
            <person name="Ghai R."/>
            <person name="Kavagutti S V."/>
        </authorList>
    </citation>
    <scope>NUCLEOTIDE SEQUENCE</scope>
</reference>
<name>A0A6J6W4F1_9ZZZZ</name>
<organism evidence="3">
    <name type="scientific">freshwater metagenome</name>
    <dbReference type="NCBI Taxonomy" id="449393"/>
    <lineage>
        <taxon>unclassified sequences</taxon>
        <taxon>metagenomes</taxon>
        <taxon>ecological metagenomes</taxon>
    </lineage>
</organism>
<accession>A0A6J6W4F1</accession>
<dbReference type="NCBIfam" id="NF002782">
    <property type="entry name" value="PRK02901.1"/>
    <property type="match status" value="1"/>
</dbReference>
<protein>
    <submittedName>
        <fullName evidence="3">Unannotated protein</fullName>
    </submittedName>
</protein>
<evidence type="ECO:0000259" key="2">
    <source>
        <dbReference type="SMART" id="SM00922"/>
    </source>
</evidence>
<dbReference type="EMBL" id="CAFBOP010000006">
    <property type="protein sequence ID" value="CAB4979543.1"/>
    <property type="molecule type" value="Genomic_DNA"/>
</dbReference>